<evidence type="ECO:0000313" key="3">
    <source>
        <dbReference type="Proteomes" id="UP000755585"/>
    </source>
</evidence>
<feature type="region of interest" description="Disordered" evidence="1">
    <location>
        <begin position="59"/>
        <end position="85"/>
    </location>
</feature>
<sequence length="85" mass="9115">MRPLLLLDFDGPLNPHTAVGVPPGYRRHKITEARRPGTQHGPELNALTDPFGLVWATSRSTTRSGNPRGNAFRGGSSGLSTLVPD</sequence>
<accession>A0ABS4UF45</accession>
<gene>
    <name evidence="2" type="ORF">JOF29_001347</name>
</gene>
<name>A0ABS4UF45_9ACTN</name>
<evidence type="ECO:0000313" key="2">
    <source>
        <dbReference type="EMBL" id="MBP2350264.1"/>
    </source>
</evidence>
<keyword evidence="3" id="KW-1185">Reference proteome</keyword>
<proteinExistence type="predicted"/>
<protein>
    <submittedName>
        <fullName evidence="2">Uncharacterized protein</fullName>
    </submittedName>
</protein>
<organism evidence="2 3">
    <name type="scientific">Kribbella aluminosa</name>
    <dbReference type="NCBI Taxonomy" id="416017"/>
    <lineage>
        <taxon>Bacteria</taxon>
        <taxon>Bacillati</taxon>
        <taxon>Actinomycetota</taxon>
        <taxon>Actinomycetes</taxon>
        <taxon>Propionibacteriales</taxon>
        <taxon>Kribbellaceae</taxon>
        <taxon>Kribbella</taxon>
    </lineage>
</organism>
<dbReference type="Proteomes" id="UP000755585">
    <property type="component" value="Unassembled WGS sequence"/>
</dbReference>
<dbReference type="EMBL" id="JAGINT010000001">
    <property type="protein sequence ID" value="MBP2350264.1"/>
    <property type="molecule type" value="Genomic_DNA"/>
</dbReference>
<evidence type="ECO:0000256" key="1">
    <source>
        <dbReference type="SAM" id="MobiDB-lite"/>
    </source>
</evidence>
<dbReference type="RefSeq" id="WP_209693341.1">
    <property type="nucleotide sequence ID" value="NZ_BAAAVU010000011.1"/>
</dbReference>
<comment type="caution">
    <text evidence="2">The sequence shown here is derived from an EMBL/GenBank/DDBJ whole genome shotgun (WGS) entry which is preliminary data.</text>
</comment>
<reference evidence="2 3" key="1">
    <citation type="submission" date="2021-03" db="EMBL/GenBank/DDBJ databases">
        <title>Sequencing the genomes of 1000 actinobacteria strains.</title>
        <authorList>
            <person name="Klenk H.-P."/>
        </authorList>
    </citation>
    <scope>NUCLEOTIDE SEQUENCE [LARGE SCALE GENOMIC DNA]</scope>
    <source>
        <strain evidence="2 3">DSM 18824</strain>
    </source>
</reference>